<dbReference type="GO" id="GO:0042742">
    <property type="term" value="P:defense response to bacterium"/>
    <property type="evidence" value="ECO:0007669"/>
    <property type="project" value="UniProtKB-ARBA"/>
</dbReference>
<dbReference type="EC" id="2.7.11.1" evidence="5"/>
<evidence type="ECO:0000256" key="7">
    <source>
        <dbReference type="ARBA" id="ARBA00022527"/>
    </source>
</evidence>
<comment type="similarity">
    <text evidence="4">In the C-terminal section; belongs to the protein kinase superfamily. Ser/Thr protein kinase family.</text>
</comment>
<keyword evidence="6" id="KW-1003">Cell membrane</keyword>
<dbReference type="SMART" id="SM00220">
    <property type="entry name" value="S_TKc"/>
    <property type="match status" value="1"/>
</dbReference>
<comment type="similarity">
    <text evidence="3">In the N-terminal section; belongs to the leguminous lectin family.</text>
</comment>
<dbReference type="Gene3D" id="1.10.510.10">
    <property type="entry name" value="Transferase(Phosphotransferase) domain 1"/>
    <property type="match status" value="1"/>
</dbReference>
<gene>
    <name evidence="25" type="ORF">ACJIZ3_009975</name>
</gene>
<dbReference type="CDD" id="cd06899">
    <property type="entry name" value="lectin_legume_LecRK_Arcelin_ConA"/>
    <property type="match status" value="1"/>
</dbReference>
<feature type="domain" description="Protein kinase" evidence="24">
    <location>
        <begin position="350"/>
        <end position="627"/>
    </location>
</feature>
<keyword evidence="11" id="KW-0430">Lectin</keyword>
<proteinExistence type="inferred from homology"/>
<evidence type="ECO:0000256" key="2">
    <source>
        <dbReference type="ARBA" id="ARBA00004479"/>
    </source>
</evidence>
<dbReference type="FunFam" id="3.30.200.20:FF:000423">
    <property type="entry name" value="L-type lectin-domain containing receptor kinase S.1"/>
    <property type="match status" value="1"/>
</dbReference>
<comment type="subcellular location">
    <subcellularLocation>
        <location evidence="1">Cell membrane</location>
    </subcellularLocation>
    <subcellularLocation>
        <location evidence="2">Membrane</location>
        <topology evidence="2">Single-pass type I membrane protein</topology>
    </subcellularLocation>
</comment>
<evidence type="ECO:0000256" key="10">
    <source>
        <dbReference type="ARBA" id="ARBA00022729"/>
    </source>
</evidence>
<reference evidence="25 26" key="1">
    <citation type="submission" date="2024-12" db="EMBL/GenBank/DDBJ databases">
        <title>The unique morphological basis and parallel evolutionary history of personate flowers in Penstemon.</title>
        <authorList>
            <person name="Depatie T.H."/>
            <person name="Wessinger C.A."/>
        </authorList>
    </citation>
    <scope>NUCLEOTIDE SEQUENCE [LARGE SCALE GENOMIC DNA]</scope>
    <source>
        <strain evidence="25">WTNN_2</strain>
        <tissue evidence="25">Leaf</tissue>
    </source>
</reference>
<evidence type="ECO:0000256" key="20">
    <source>
        <dbReference type="ARBA" id="ARBA00048679"/>
    </source>
</evidence>
<dbReference type="InterPro" id="IPR013320">
    <property type="entry name" value="ConA-like_dom_sf"/>
</dbReference>
<dbReference type="Gene3D" id="2.60.120.200">
    <property type="match status" value="1"/>
</dbReference>
<dbReference type="InterPro" id="IPR050528">
    <property type="entry name" value="L-type_Lectin-RKs"/>
</dbReference>
<keyword evidence="17" id="KW-0675">Receptor</keyword>
<dbReference type="InterPro" id="IPR008271">
    <property type="entry name" value="Ser/Thr_kinase_AS"/>
</dbReference>
<sequence length="738" mass="82426">MFLPVIFLLFLQLPTPSSSLQFLYNSFPTTTAPNLTLTNDSRLQPPVIRLTNDSNQFSLGRAFYPSQIPFKPSNNSTNITTSFSTQFVFSILPDDSTSPGFGLAFVLSASTSPPNALAGQYFGLFSSATTSSVAPLIAIEFDTGRNPEFNDPDLNHVGIDLNNVISEVTQTAGYYNPNSTFVPVAMRNGQNIHVWIEFDGPRNEINVTIGPAGMARPYRTMLSYMNPLIANYSAAEMFIGFSASKTQWVEAQRVLAWSFSNEGVAARDINTTGLPVFVLESSGSSSLSNGAIVGIAIGCVMGVVVVLFLAYWFWWKRRREVEEDKIEDWEMEFWPHRYSYEDLSVATKGFSNEELLGSGGFGKVYRGVLVNNTEVAVKCVNHDSKQGLREFMAEISSMGRLQHKNLVQMRGWCRKGNEMMLVYDYMPNSSLNKWIFDKPKKLMSWEERKRVLADVAEGLHYLHNGWDQVVVHRDIKSSNVLLDSDMRGRLGDFGLAKLYTHGSVPNTTRVVGTLGYLAPEVATLAAPTEATDVYSFGVVVLEVACGRRPIETAVESEEEEVLIDWVRQKYMEGKLSEAADKRIKGEYELEEMESVLKLGLSCCHPDPLRRPTMGEVVAILIGEHATMEPKDVLSELTPLPNIVDRVEGGEYEEQEKVTKPQEQYLESEAELASASKFLLTSSQELVHCPSLFTMTDMVCSSMLELEVRLNGCHWNLEMHGTFRNITLVGVYFNPEIKV</sequence>
<keyword evidence="26" id="KW-1185">Reference proteome</keyword>
<evidence type="ECO:0000256" key="16">
    <source>
        <dbReference type="ARBA" id="ARBA00023136"/>
    </source>
</evidence>
<evidence type="ECO:0000256" key="15">
    <source>
        <dbReference type="ARBA" id="ARBA00022989"/>
    </source>
</evidence>
<dbReference type="AlphaFoldDB" id="A0ABD3TE06"/>
<dbReference type="Proteomes" id="UP001634393">
    <property type="component" value="Unassembled WGS sequence"/>
</dbReference>
<keyword evidence="18" id="KW-0325">Glycoprotein</keyword>
<protein>
    <recommendedName>
        <fullName evidence="5">non-specific serine/threonine protein kinase</fullName>
        <ecNumber evidence="5">2.7.11.1</ecNumber>
    </recommendedName>
</protein>
<evidence type="ECO:0000256" key="6">
    <source>
        <dbReference type="ARBA" id="ARBA00022475"/>
    </source>
</evidence>
<dbReference type="GO" id="GO:0030246">
    <property type="term" value="F:carbohydrate binding"/>
    <property type="evidence" value="ECO:0007669"/>
    <property type="project" value="UniProtKB-KW"/>
</dbReference>
<dbReference type="CDD" id="cd14066">
    <property type="entry name" value="STKc_IRAK"/>
    <property type="match status" value="1"/>
</dbReference>
<keyword evidence="9 22" id="KW-0812">Transmembrane</keyword>
<dbReference type="InterPro" id="IPR001220">
    <property type="entry name" value="Legume_lectin_dom"/>
</dbReference>
<keyword evidence="13" id="KW-0418">Kinase</keyword>
<evidence type="ECO:0000256" key="11">
    <source>
        <dbReference type="ARBA" id="ARBA00022734"/>
    </source>
</evidence>
<dbReference type="FunFam" id="1.10.510.10:FF:000108">
    <property type="entry name" value="L-type lectin-domain containing receptor kinase S.4"/>
    <property type="match status" value="1"/>
</dbReference>
<dbReference type="PROSITE" id="PS50011">
    <property type="entry name" value="PROTEIN_KINASE_DOM"/>
    <property type="match status" value="1"/>
</dbReference>
<evidence type="ECO:0000256" key="8">
    <source>
        <dbReference type="ARBA" id="ARBA00022679"/>
    </source>
</evidence>
<organism evidence="25 26">
    <name type="scientific">Penstemon smallii</name>
    <dbReference type="NCBI Taxonomy" id="265156"/>
    <lineage>
        <taxon>Eukaryota</taxon>
        <taxon>Viridiplantae</taxon>
        <taxon>Streptophyta</taxon>
        <taxon>Embryophyta</taxon>
        <taxon>Tracheophyta</taxon>
        <taxon>Spermatophyta</taxon>
        <taxon>Magnoliopsida</taxon>
        <taxon>eudicotyledons</taxon>
        <taxon>Gunneridae</taxon>
        <taxon>Pentapetalae</taxon>
        <taxon>asterids</taxon>
        <taxon>lamiids</taxon>
        <taxon>Lamiales</taxon>
        <taxon>Plantaginaceae</taxon>
        <taxon>Cheloneae</taxon>
        <taxon>Penstemon</taxon>
    </lineage>
</organism>
<dbReference type="Pfam" id="PF00069">
    <property type="entry name" value="Pkinase"/>
    <property type="match status" value="1"/>
</dbReference>
<dbReference type="Gene3D" id="3.30.200.20">
    <property type="entry name" value="Phosphorylase Kinase, domain 1"/>
    <property type="match status" value="1"/>
</dbReference>
<evidence type="ECO:0000256" key="3">
    <source>
        <dbReference type="ARBA" id="ARBA00008536"/>
    </source>
</evidence>
<feature type="signal peptide" evidence="23">
    <location>
        <begin position="1"/>
        <end position="19"/>
    </location>
</feature>
<evidence type="ECO:0000256" key="4">
    <source>
        <dbReference type="ARBA" id="ARBA00010217"/>
    </source>
</evidence>
<dbReference type="GO" id="GO:0005524">
    <property type="term" value="F:ATP binding"/>
    <property type="evidence" value="ECO:0007669"/>
    <property type="project" value="UniProtKB-UniRule"/>
</dbReference>
<evidence type="ECO:0000313" key="25">
    <source>
        <dbReference type="EMBL" id="KAL3835239.1"/>
    </source>
</evidence>
<evidence type="ECO:0000313" key="26">
    <source>
        <dbReference type="Proteomes" id="UP001634393"/>
    </source>
</evidence>
<feature type="chain" id="PRO_5044798064" description="non-specific serine/threonine protein kinase" evidence="23">
    <location>
        <begin position="20"/>
        <end position="738"/>
    </location>
</feature>
<dbReference type="FunFam" id="2.60.120.200:FF:000086">
    <property type="entry name" value="L-type lectin-domain containing receptor kinase S.4"/>
    <property type="match status" value="1"/>
</dbReference>
<evidence type="ECO:0000256" key="23">
    <source>
        <dbReference type="SAM" id="SignalP"/>
    </source>
</evidence>
<evidence type="ECO:0000256" key="12">
    <source>
        <dbReference type="ARBA" id="ARBA00022741"/>
    </source>
</evidence>
<dbReference type="PANTHER" id="PTHR27007">
    <property type="match status" value="1"/>
</dbReference>
<dbReference type="GO" id="GO:0005886">
    <property type="term" value="C:plasma membrane"/>
    <property type="evidence" value="ECO:0007669"/>
    <property type="project" value="UniProtKB-SubCell"/>
</dbReference>
<dbReference type="GO" id="GO:0002229">
    <property type="term" value="P:defense response to oomycetes"/>
    <property type="evidence" value="ECO:0007669"/>
    <property type="project" value="UniProtKB-ARBA"/>
</dbReference>
<evidence type="ECO:0000256" key="9">
    <source>
        <dbReference type="ARBA" id="ARBA00022692"/>
    </source>
</evidence>
<evidence type="ECO:0000259" key="24">
    <source>
        <dbReference type="PROSITE" id="PS50011"/>
    </source>
</evidence>
<comment type="catalytic activity">
    <reaction evidence="20">
        <text>L-seryl-[protein] + ATP = O-phospho-L-seryl-[protein] + ADP + H(+)</text>
        <dbReference type="Rhea" id="RHEA:17989"/>
        <dbReference type="Rhea" id="RHEA-COMP:9863"/>
        <dbReference type="Rhea" id="RHEA-COMP:11604"/>
        <dbReference type="ChEBI" id="CHEBI:15378"/>
        <dbReference type="ChEBI" id="CHEBI:29999"/>
        <dbReference type="ChEBI" id="CHEBI:30616"/>
        <dbReference type="ChEBI" id="CHEBI:83421"/>
        <dbReference type="ChEBI" id="CHEBI:456216"/>
        <dbReference type="EC" id="2.7.11.1"/>
    </reaction>
</comment>
<evidence type="ECO:0000256" key="5">
    <source>
        <dbReference type="ARBA" id="ARBA00012513"/>
    </source>
</evidence>
<keyword evidence="10 23" id="KW-0732">Signal</keyword>
<comment type="caution">
    <text evidence="25">The sequence shown here is derived from an EMBL/GenBank/DDBJ whole genome shotgun (WGS) entry which is preliminary data.</text>
</comment>
<dbReference type="SUPFAM" id="SSF56112">
    <property type="entry name" value="Protein kinase-like (PK-like)"/>
    <property type="match status" value="1"/>
</dbReference>
<comment type="catalytic activity">
    <reaction evidence="19">
        <text>L-threonyl-[protein] + ATP = O-phospho-L-threonyl-[protein] + ADP + H(+)</text>
        <dbReference type="Rhea" id="RHEA:46608"/>
        <dbReference type="Rhea" id="RHEA-COMP:11060"/>
        <dbReference type="Rhea" id="RHEA-COMP:11605"/>
        <dbReference type="ChEBI" id="CHEBI:15378"/>
        <dbReference type="ChEBI" id="CHEBI:30013"/>
        <dbReference type="ChEBI" id="CHEBI:30616"/>
        <dbReference type="ChEBI" id="CHEBI:61977"/>
        <dbReference type="ChEBI" id="CHEBI:456216"/>
        <dbReference type="EC" id="2.7.11.1"/>
    </reaction>
</comment>
<keyword evidence="15 22" id="KW-1133">Transmembrane helix</keyword>
<keyword evidence="7" id="KW-0723">Serine/threonine-protein kinase</keyword>
<dbReference type="SUPFAM" id="SSF49899">
    <property type="entry name" value="Concanavalin A-like lectins/glucanases"/>
    <property type="match status" value="1"/>
</dbReference>
<dbReference type="InterPro" id="IPR000719">
    <property type="entry name" value="Prot_kinase_dom"/>
</dbReference>
<evidence type="ECO:0000256" key="21">
    <source>
        <dbReference type="PROSITE-ProRule" id="PRU10141"/>
    </source>
</evidence>
<evidence type="ECO:0000256" key="13">
    <source>
        <dbReference type="ARBA" id="ARBA00022777"/>
    </source>
</evidence>
<evidence type="ECO:0000256" key="18">
    <source>
        <dbReference type="ARBA" id="ARBA00023180"/>
    </source>
</evidence>
<dbReference type="Pfam" id="PF00139">
    <property type="entry name" value="Lectin_legB"/>
    <property type="match status" value="1"/>
</dbReference>
<dbReference type="InterPro" id="IPR017441">
    <property type="entry name" value="Protein_kinase_ATP_BS"/>
</dbReference>
<keyword evidence="12 21" id="KW-0547">Nucleotide-binding</keyword>
<keyword evidence="8" id="KW-0808">Transferase</keyword>
<name>A0ABD3TE06_9LAMI</name>
<evidence type="ECO:0000256" key="14">
    <source>
        <dbReference type="ARBA" id="ARBA00022840"/>
    </source>
</evidence>
<dbReference type="PROSITE" id="PS00107">
    <property type="entry name" value="PROTEIN_KINASE_ATP"/>
    <property type="match status" value="1"/>
</dbReference>
<evidence type="ECO:0000256" key="17">
    <source>
        <dbReference type="ARBA" id="ARBA00023170"/>
    </source>
</evidence>
<evidence type="ECO:0000256" key="19">
    <source>
        <dbReference type="ARBA" id="ARBA00047899"/>
    </source>
</evidence>
<dbReference type="GO" id="GO:0004674">
    <property type="term" value="F:protein serine/threonine kinase activity"/>
    <property type="evidence" value="ECO:0007669"/>
    <property type="project" value="UniProtKB-KW"/>
</dbReference>
<feature type="binding site" evidence="21">
    <location>
        <position position="378"/>
    </location>
    <ligand>
        <name>ATP</name>
        <dbReference type="ChEBI" id="CHEBI:30616"/>
    </ligand>
</feature>
<dbReference type="EMBL" id="JBJXBP010000004">
    <property type="protein sequence ID" value="KAL3835239.1"/>
    <property type="molecule type" value="Genomic_DNA"/>
</dbReference>
<feature type="transmembrane region" description="Helical" evidence="22">
    <location>
        <begin position="291"/>
        <end position="315"/>
    </location>
</feature>
<dbReference type="PROSITE" id="PS00108">
    <property type="entry name" value="PROTEIN_KINASE_ST"/>
    <property type="match status" value="1"/>
</dbReference>
<evidence type="ECO:0000256" key="1">
    <source>
        <dbReference type="ARBA" id="ARBA00004236"/>
    </source>
</evidence>
<keyword evidence="14 21" id="KW-0067">ATP-binding</keyword>
<accession>A0ABD3TE06</accession>
<dbReference type="InterPro" id="IPR011009">
    <property type="entry name" value="Kinase-like_dom_sf"/>
</dbReference>
<evidence type="ECO:0000256" key="22">
    <source>
        <dbReference type="SAM" id="Phobius"/>
    </source>
</evidence>
<keyword evidence="16 22" id="KW-0472">Membrane</keyword>